<dbReference type="PANTHER" id="PTHR11364">
    <property type="entry name" value="THIOSULFATE SULFERTANSFERASE"/>
    <property type="match status" value="1"/>
</dbReference>
<evidence type="ECO:0000256" key="2">
    <source>
        <dbReference type="ARBA" id="ARBA00022679"/>
    </source>
</evidence>
<dbReference type="GeneTree" id="ENSGT00510000046773"/>
<dbReference type="Gene3D" id="3.40.250.10">
    <property type="entry name" value="Rhodanese-like domain"/>
    <property type="match status" value="2"/>
</dbReference>
<dbReference type="SMART" id="SM00450">
    <property type="entry name" value="RHOD"/>
    <property type="match status" value="2"/>
</dbReference>
<dbReference type="OrthoDB" id="270167at2759"/>
<keyword evidence="8" id="KW-1185">Reference proteome</keyword>
<evidence type="ECO:0000256" key="1">
    <source>
        <dbReference type="ARBA" id="ARBA00004173"/>
    </source>
</evidence>
<dbReference type="Pfam" id="PF00581">
    <property type="entry name" value="Rhodanese"/>
    <property type="match status" value="2"/>
</dbReference>
<accession>A0A671WJ80</accession>
<dbReference type="CDD" id="cd01449">
    <property type="entry name" value="TST_Repeat_2"/>
    <property type="match status" value="1"/>
</dbReference>
<dbReference type="FunFam" id="3.40.250.10:FF:000001">
    <property type="entry name" value="Sulfurtransferase"/>
    <property type="match status" value="1"/>
</dbReference>
<dbReference type="PANTHER" id="PTHR11364:SF27">
    <property type="entry name" value="SULFURTRANSFERASE"/>
    <property type="match status" value="1"/>
</dbReference>
<reference evidence="7" key="2">
    <citation type="submission" date="2025-08" db="UniProtKB">
        <authorList>
            <consortium name="Ensembl"/>
        </authorList>
    </citation>
    <scope>IDENTIFICATION</scope>
</reference>
<protein>
    <recommendedName>
        <fullName evidence="5">Sulfurtransferase</fullName>
    </recommendedName>
</protein>
<evidence type="ECO:0000256" key="4">
    <source>
        <dbReference type="ARBA" id="ARBA00023128"/>
    </source>
</evidence>
<dbReference type="CDD" id="cd01448">
    <property type="entry name" value="TST_Repeat_1"/>
    <property type="match status" value="1"/>
</dbReference>
<dbReference type="AlphaFoldDB" id="A0A671WJ80"/>
<feature type="domain" description="Rhodanese" evidence="6">
    <location>
        <begin position="50"/>
        <end position="169"/>
    </location>
</feature>
<organism evidence="7 8">
    <name type="scientific">Sparus aurata</name>
    <name type="common">Gilthead sea bream</name>
    <dbReference type="NCBI Taxonomy" id="8175"/>
    <lineage>
        <taxon>Eukaryota</taxon>
        <taxon>Metazoa</taxon>
        <taxon>Chordata</taxon>
        <taxon>Craniata</taxon>
        <taxon>Vertebrata</taxon>
        <taxon>Euteleostomi</taxon>
        <taxon>Actinopterygii</taxon>
        <taxon>Neopterygii</taxon>
        <taxon>Teleostei</taxon>
        <taxon>Neoteleostei</taxon>
        <taxon>Acanthomorphata</taxon>
        <taxon>Eupercaria</taxon>
        <taxon>Spariformes</taxon>
        <taxon>Sparidae</taxon>
        <taxon>Sparus</taxon>
    </lineage>
</organism>
<dbReference type="SUPFAM" id="SSF52821">
    <property type="entry name" value="Rhodanese/Cell cycle control phosphatase"/>
    <property type="match status" value="2"/>
</dbReference>
<dbReference type="InterPro" id="IPR001307">
    <property type="entry name" value="Thiosulphate_STrfase_CS"/>
</dbReference>
<sequence length="322" mass="35641">MLTSLVPLSQPDRFPLALGACIISDLVMAAQTRALVSGQWLADAVRNNLVGPKLRVLDTSWYLPKTKRNPRAEFAEKHIPGSSFFDIDECSDKTSAFDHMLPTGSHFSRYVGELGIGSDTHVVVYDTSDLGSYCAPRLWWMFRVFGHSMVSVLDGGLKNWLAEGYPVTAEYSKPEPREFKATFNQSWVKSYEDVLENIRSQRVRIVDARSAGRFRGTEPEPRDDTLPGHFPGAINMPFTSFMDASGKELGTEDLSKLFREAGVDPEQPLWATCGSGVTACHVALAAHLLGHPGVCVYDGSWSEWFKRASPDHIISEGEGKKV</sequence>
<dbReference type="Ensembl" id="ENSSAUT00010040815.1">
    <property type="protein sequence ID" value="ENSSAUP00010038715.1"/>
    <property type="gene ID" value="ENSSAUG00010016339.1"/>
</dbReference>
<dbReference type="InterPro" id="IPR001763">
    <property type="entry name" value="Rhodanese-like_dom"/>
</dbReference>
<feature type="domain" description="Rhodanese" evidence="6">
    <location>
        <begin position="199"/>
        <end position="313"/>
    </location>
</feature>
<gene>
    <name evidence="7" type="primary">TST</name>
    <name evidence="7" type="synonym">LOC115576047</name>
</gene>
<name>A0A671WJ80_SPAAU</name>
<dbReference type="PROSITE" id="PS00683">
    <property type="entry name" value="RHODANESE_2"/>
    <property type="match status" value="1"/>
</dbReference>
<keyword evidence="4" id="KW-0496">Mitochondrion</keyword>
<dbReference type="InterPro" id="IPR045078">
    <property type="entry name" value="TST/MPST-like"/>
</dbReference>
<keyword evidence="3" id="KW-0677">Repeat</keyword>
<proteinExistence type="predicted"/>
<evidence type="ECO:0000256" key="3">
    <source>
        <dbReference type="ARBA" id="ARBA00022737"/>
    </source>
</evidence>
<dbReference type="FunFam" id="3.40.250.10:FF:000008">
    <property type="entry name" value="Sulfurtransferase"/>
    <property type="match status" value="1"/>
</dbReference>
<dbReference type="PROSITE" id="PS50206">
    <property type="entry name" value="RHODANESE_3"/>
    <property type="match status" value="2"/>
</dbReference>
<dbReference type="OMA" id="LLDVRWQ"/>
<reference evidence="7" key="3">
    <citation type="submission" date="2025-09" db="UniProtKB">
        <authorList>
            <consortium name="Ensembl"/>
        </authorList>
    </citation>
    <scope>IDENTIFICATION</scope>
</reference>
<dbReference type="InterPro" id="IPR036873">
    <property type="entry name" value="Rhodanese-like_dom_sf"/>
</dbReference>
<reference evidence="7" key="1">
    <citation type="submission" date="2021-04" db="EMBL/GenBank/DDBJ databases">
        <authorList>
            <consortium name="Wellcome Sanger Institute Data Sharing"/>
        </authorList>
    </citation>
    <scope>NUCLEOTIDE SEQUENCE [LARGE SCALE GENOMIC DNA]</scope>
</reference>
<dbReference type="Proteomes" id="UP000472265">
    <property type="component" value="Chromosome 23"/>
</dbReference>
<evidence type="ECO:0000313" key="8">
    <source>
        <dbReference type="Proteomes" id="UP000472265"/>
    </source>
</evidence>
<keyword evidence="2 5" id="KW-0808">Transferase</keyword>
<evidence type="ECO:0000259" key="6">
    <source>
        <dbReference type="PROSITE" id="PS50206"/>
    </source>
</evidence>
<dbReference type="GO" id="GO:0005739">
    <property type="term" value="C:mitochondrion"/>
    <property type="evidence" value="ECO:0007669"/>
    <property type="project" value="UniProtKB-SubCell"/>
</dbReference>
<evidence type="ECO:0000313" key="7">
    <source>
        <dbReference type="Ensembl" id="ENSSAUP00010038715.1"/>
    </source>
</evidence>
<dbReference type="InParanoid" id="A0A671WJ80"/>
<comment type="subcellular location">
    <subcellularLocation>
        <location evidence="1">Mitochondrion</location>
    </subcellularLocation>
</comment>
<dbReference type="GO" id="GO:0004792">
    <property type="term" value="F:thiosulfate-cyanide sulfurtransferase activity"/>
    <property type="evidence" value="ECO:0007669"/>
    <property type="project" value="InterPro"/>
</dbReference>
<evidence type="ECO:0000256" key="5">
    <source>
        <dbReference type="RuleBase" id="RU000507"/>
    </source>
</evidence>